<reference evidence="3 4" key="1">
    <citation type="submission" date="2022-04" db="EMBL/GenBank/DDBJ databases">
        <title>Human microbiome associated bacterial genomes.</title>
        <authorList>
            <person name="Sandstrom S."/>
            <person name="Salamzade R."/>
            <person name="Kalan L.R."/>
        </authorList>
    </citation>
    <scope>NUCLEOTIDE SEQUENCE [LARGE SCALE GENOMIC DNA]</scope>
    <source>
        <strain evidence="4">p3-SID767</strain>
    </source>
</reference>
<dbReference type="Proteomes" id="UP001205046">
    <property type="component" value="Unassembled WGS sequence"/>
</dbReference>
<dbReference type="RefSeq" id="WP_260072170.1">
    <property type="nucleotide sequence ID" value="NZ_JALXMO010000001.1"/>
</dbReference>
<name>A0ABT2HMY9_9MICC</name>
<proteinExistence type="predicted"/>
<comment type="caution">
    <text evidence="3">The sequence shown here is derived from an EMBL/GenBank/DDBJ whole genome shotgun (WGS) entry which is preliminary data.</text>
</comment>
<dbReference type="InterPro" id="IPR003806">
    <property type="entry name" value="ATP-grasp_PylC-type"/>
</dbReference>
<keyword evidence="1" id="KW-0547">Nucleotide-binding</keyword>
<evidence type="ECO:0000313" key="3">
    <source>
        <dbReference type="EMBL" id="MCT1605915.1"/>
    </source>
</evidence>
<dbReference type="InterPro" id="IPR011761">
    <property type="entry name" value="ATP-grasp"/>
</dbReference>
<dbReference type="Gene3D" id="3.30.470.20">
    <property type="entry name" value="ATP-grasp fold, B domain"/>
    <property type="match status" value="2"/>
</dbReference>
<gene>
    <name evidence="3" type="ORF">M3B43_00990</name>
</gene>
<keyword evidence="4" id="KW-1185">Reference proteome</keyword>
<feature type="domain" description="ATP-grasp" evidence="2">
    <location>
        <begin position="95"/>
        <end position="346"/>
    </location>
</feature>
<keyword evidence="1" id="KW-0067">ATP-binding</keyword>
<evidence type="ECO:0000259" key="2">
    <source>
        <dbReference type="PROSITE" id="PS50975"/>
    </source>
</evidence>
<dbReference type="Pfam" id="PF02655">
    <property type="entry name" value="ATP-grasp_3"/>
    <property type="match status" value="1"/>
</dbReference>
<sequence>MSEVISSSALMSVNAQFVRQRIGAGWLNFSPVTTWDGHRDSVVKAARTRGLEVTSVARTVMFWDGDQCVGGLEGLQPSLVSGLGRAISASKSKTRHVLQRSGVPMPEGQAFAAAQLGEAKAYMRSASADRFVVKPIDGSGGEGVTTGVTDEASLEAAWLSARRSSKKRVFLVEEEIPGLDIRVYVVDGTAVSAAVRVPPFLVGDGGSTVGELQAALVEARSRHAYLAAKKIIVDAEVLAVQGISGESVLPAGAVAFLNGTANVTRGGIAVDVTDSVAPEILRLAERTAAAVPGLSTSGVDILSLDLSHADQCRVIEINTSPNLSVHDFPAYGDSHDVAGHIVDAIIARARGHVSAGSPF</sequence>
<dbReference type="PROSITE" id="PS50975">
    <property type="entry name" value="ATP_GRASP"/>
    <property type="match status" value="1"/>
</dbReference>
<dbReference type="EMBL" id="JALXMO010000001">
    <property type="protein sequence ID" value="MCT1605915.1"/>
    <property type="molecule type" value="Genomic_DNA"/>
</dbReference>
<evidence type="ECO:0000256" key="1">
    <source>
        <dbReference type="PROSITE-ProRule" id="PRU00409"/>
    </source>
</evidence>
<dbReference type="SUPFAM" id="SSF56059">
    <property type="entry name" value="Glutathione synthetase ATP-binding domain-like"/>
    <property type="match status" value="1"/>
</dbReference>
<evidence type="ECO:0000313" key="4">
    <source>
        <dbReference type="Proteomes" id="UP001205046"/>
    </source>
</evidence>
<accession>A0ABT2HMY9</accession>
<protein>
    <submittedName>
        <fullName evidence="3">ATP-grasp domain-containing protein</fullName>
    </submittedName>
</protein>
<dbReference type="PANTHER" id="PTHR21621:SF0">
    <property type="entry name" value="BETA-CITRYLGLUTAMATE SYNTHASE B-RELATED"/>
    <property type="match status" value="1"/>
</dbReference>
<organism evidence="3 4">
    <name type="scientific">Nesterenkonia massiliensis</name>
    <dbReference type="NCBI Taxonomy" id="1232429"/>
    <lineage>
        <taxon>Bacteria</taxon>
        <taxon>Bacillati</taxon>
        <taxon>Actinomycetota</taxon>
        <taxon>Actinomycetes</taxon>
        <taxon>Micrococcales</taxon>
        <taxon>Micrococcaceae</taxon>
        <taxon>Nesterenkonia</taxon>
    </lineage>
</organism>
<dbReference type="PANTHER" id="PTHR21621">
    <property type="entry name" value="RIBOSOMAL PROTEIN S6 MODIFICATION PROTEIN"/>
    <property type="match status" value="1"/>
</dbReference>